<sequence>MRMEEDEPLRSFMFLMTYLLLKRRRDISNANAQRRTEIQRRIRHRQYFFQRQRRMLLMMIAGGIRSNVQIRTRPWTTTASTDWWERVVMTEFQPPDWLDKFRMSRETFFYLCDKLRPRLTRQDTTFRLALPVEKRVAVALWRLASNVEYRTISALFGVGKSTVCRCVRDMCHAIVALLSSIYLRPPSGQELHDSAQHCLSSWGFPHCVAAIATLHTAIITPSNNASDYANPAGWLSVLSQVVVNGSGQFWDVCASFPGGTDPADILQNSSLWATAAEGGLSPSPLPMFTGRPLRYVILGEACYPLQSWLMKAYPEEGGRRGRKATLTKPQCLFNQQLRRALRAPEETLLRLRARWQCLSKRNDCGLDVVPTMILACCILHNMCESHGDAFMEAWQAEVVEAESPQPSHRQLVAASADQSPAEEVRELFCQYFEQQTS</sequence>
<evidence type="ECO:0000259" key="8">
    <source>
        <dbReference type="Pfam" id="PF13359"/>
    </source>
</evidence>
<proteinExistence type="inferred from homology"/>
<dbReference type="GO" id="GO:0004518">
    <property type="term" value="F:nuclease activity"/>
    <property type="evidence" value="ECO:0007669"/>
    <property type="project" value="UniProtKB-KW"/>
</dbReference>
<evidence type="ECO:0000256" key="1">
    <source>
        <dbReference type="ARBA" id="ARBA00001968"/>
    </source>
</evidence>
<keyword evidence="4" id="KW-0540">Nuclease</keyword>
<feature type="domain" description="DUF8040" evidence="9">
    <location>
        <begin position="96"/>
        <end position="175"/>
    </location>
</feature>
<evidence type="ECO:0000256" key="6">
    <source>
        <dbReference type="ARBA" id="ARBA00022801"/>
    </source>
</evidence>
<evidence type="ECO:0000256" key="3">
    <source>
        <dbReference type="ARBA" id="ARBA00006958"/>
    </source>
</evidence>
<dbReference type="InterPro" id="IPR058353">
    <property type="entry name" value="DUF8040"/>
</dbReference>
<reference evidence="10 11" key="1">
    <citation type="submission" date="2019-04" db="EMBL/GenBank/DDBJ databases">
        <title>The sequence and de novo assembly of Takifugu bimaculatus genome using PacBio and Hi-C technologies.</title>
        <authorList>
            <person name="Xu P."/>
            <person name="Liu B."/>
            <person name="Zhou Z."/>
        </authorList>
    </citation>
    <scope>NUCLEOTIDE SEQUENCE [LARGE SCALE GENOMIC DNA]</scope>
    <source>
        <strain evidence="10">TB-2018</strain>
        <tissue evidence="10">Muscle</tissue>
    </source>
</reference>
<keyword evidence="7" id="KW-0539">Nucleus</keyword>
<dbReference type="GO" id="GO:0046872">
    <property type="term" value="F:metal ion binding"/>
    <property type="evidence" value="ECO:0007669"/>
    <property type="project" value="UniProtKB-KW"/>
</dbReference>
<dbReference type="Pfam" id="PF13359">
    <property type="entry name" value="DDE_Tnp_4"/>
    <property type="match status" value="1"/>
</dbReference>
<dbReference type="InterPro" id="IPR027806">
    <property type="entry name" value="HARBI1_dom"/>
</dbReference>
<dbReference type="EMBL" id="SWLE01000010">
    <property type="protein sequence ID" value="TNM95247.1"/>
    <property type="molecule type" value="Genomic_DNA"/>
</dbReference>
<dbReference type="InterPro" id="IPR045249">
    <property type="entry name" value="HARBI1-like"/>
</dbReference>
<comment type="subcellular location">
    <subcellularLocation>
        <location evidence="2">Nucleus</location>
    </subcellularLocation>
</comment>
<keyword evidence="11" id="KW-1185">Reference proteome</keyword>
<evidence type="ECO:0000313" key="11">
    <source>
        <dbReference type="Proteomes" id="UP000516260"/>
    </source>
</evidence>
<accession>A0A4Z2BTU7</accession>
<name>A0A4Z2BTU7_9TELE</name>
<keyword evidence="6" id="KW-0378">Hydrolase</keyword>
<evidence type="ECO:0000259" key="9">
    <source>
        <dbReference type="Pfam" id="PF26138"/>
    </source>
</evidence>
<evidence type="ECO:0000313" key="10">
    <source>
        <dbReference type="EMBL" id="TNM95247.1"/>
    </source>
</evidence>
<organism evidence="10 11">
    <name type="scientific">Takifugu bimaculatus</name>
    <dbReference type="NCBI Taxonomy" id="433685"/>
    <lineage>
        <taxon>Eukaryota</taxon>
        <taxon>Metazoa</taxon>
        <taxon>Chordata</taxon>
        <taxon>Craniata</taxon>
        <taxon>Vertebrata</taxon>
        <taxon>Euteleostomi</taxon>
        <taxon>Actinopterygii</taxon>
        <taxon>Neopterygii</taxon>
        <taxon>Teleostei</taxon>
        <taxon>Neoteleostei</taxon>
        <taxon>Acanthomorphata</taxon>
        <taxon>Eupercaria</taxon>
        <taxon>Tetraodontiformes</taxon>
        <taxon>Tetradontoidea</taxon>
        <taxon>Tetraodontidae</taxon>
        <taxon>Takifugu</taxon>
    </lineage>
</organism>
<dbReference type="PANTHER" id="PTHR22930:SF236">
    <property type="entry name" value="PROTEIN ALP1-LIKE-RELATED"/>
    <property type="match status" value="1"/>
</dbReference>
<protein>
    <submittedName>
        <fullName evidence="10">Uncharacterized protein</fullName>
    </submittedName>
</protein>
<dbReference type="PANTHER" id="PTHR22930">
    <property type="match status" value="1"/>
</dbReference>
<evidence type="ECO:0000256" key="7">
    <source>
        <dbReference type="ARBA" id="ARBA00023242"/>
    </source>
</evidence>
<dbReference type="GO" id="GO:0016787">
    <property type="term" value="F:hydrolase activity"/>
    <property type="evidence" value="ECO:0007669"/>
    <property type="project" value="UniProtKB-KW"/>
</dbReference>
<comment type="cofactor">
    <cofactor evidence="1">
        <name>a divalent metal cation</name>
        <dbReference type="ChEBI" id="CHEBI:60240"/>
    </cofactor>
</comment>
<evidence type="ECO:0000256" key="5">
    <source>
        <dbReference type="ARBA" id="ARBA00022723"/>
    </source>
</evidence>
<evidence type="ECO:0000256" key="2">
    <source>
        <dbReference type="ARBA" id="ARBA00004123"/>
    </source>
</evidence>
<dbReference type="Proteomes" id="UP000516260">
    <property type="component" value="Chromosome 18"/>
</dbReference>
<dbReference type="AlphaFoldDB" id="A0A4Z2BTU7"/>
<dbReference type="Pfam" id="PF26138">
    <property type="entry name" value="DUF8040"/>
    <property type="match status" value="1"/>
</dbReference>
<comment type="similarity">
    <text evidence="3">Belongs to the HARBI1 family.</text>
</comment>
<dbReference type="GO" id="GO:0005634">
    <property type="term" value="C:nucleus"/>
    <property type="evidence" value="ECO:0007669"/>
    <property type="project" value="UniProtKB-SubCell"/>
</dbReference>
<feature type="domain" description="DDE Tnp4" evidence="8">
    <location>
        <begin position="213"/>
        <end position="381"/>
    </location>
</feature>
<keyword evidence="5" id="KW-0479">Metal-binding</keyword>
<evidence type="ECO:0000256" key="4">
    <source>
        <dbReference type="ARBA" id="ARBA00022722"/>
    </source>
</evidence>
<comment type="caution">
    <text evidence="10">The sequence shown here is derived from an EMBL/GenBank/DDBJ whole genome shotgun (WGS) entry which is preliminary data.</text>
</comment>
<gene>
    <name evidence="10" type="ORF">fugu_016330</name>
</gene>